<dbReference type="InterPro" id="IPR002487">
    <property type="entry name" value="TF_Kbox"/>
</dbReference>
<reference evidence="8" key="1">
    <citation type="submission" date="2023-04" db="EMBL/GenBank/DDBJ databases">
        <authorList>
            <person name="Vijverberg K."/>
            <person name="Xiong W."/>
            <person name="Schranz E."/>
        </authorList>
    </citation>
    <scope>NUCLEOTIDE SEQUENCE</scope>
</reference>
<dbReference type="GO" id="GO:0005634">
    <property type="term" value="C:nucleus"/>
    <property type="evidence" value="ECO:0007669"/>
    <property type="project" value="UniProtKB-SubCell"/>
</dbReference>
<protein>
    <recommendedName>
        <fullName evidence="7">MADS-box domain-containing protein</fullName>
    </recommendedName>
</protein>
<dbReference type="Pfam" id="PF00319">
    <property type="entry name" value="SRF-TF"/>
    <property type="match status" value="1"/>
</dbReference>
<sequence>MGRRKLEIKRIQDKSSRLVTFSKRRTGLFKKARHLSVICDVDVAAFVISDSGKLYEFCSGGYNSNSVELILSRYQAEERTTQEGACEDMAFNKSTRFRTCKELLKLVRSRVDEEPNEVSVGDMTKLEEELHAAILHTRSKKTQLMMERMSNFHEQERKLTEEKEELKQQLQVASAKKNQKDDVDDGGEGLDHSANSHSYDQTNIYPPQPLLTLPLFK</sequence>
<proteinExistence type="predicted"/>
<keyword evidence="3" id="KW-0238">DNA-binding</keyword>
<evidence type="ECO:0000259" key="7">
    <source>
        <dbReference type="PROSITE" id="PS50066"/>
    </source>
</evidence>
<evidence type="ECO:0000256" key="5">
    <source>
        <dbReference type="ARBA" id="ARBA00023242"/>
    </source>
</evidence>
<comment type="subcellular location">
    <subcellularLocation>
        <location evidence="1">Nucleus</location>
    </subcellularLocation>
</comment>
<dbReference type="Gene3D" id="3.40.1810.10">
    <property type="entry name" value="Transcription factor, MADS-box"/>
    <property type="match status" value="1"/>
</dbReference>
<name>A0AA35VB70_LACSI</name>
<evidence type="ECO:0000313" key="9">
    <source>
        <dbReference type="Proteomes" id="UP001177003"/>
    </source>
</evidence>
<dbReference type="Proteomes" id="UP001177003">
    <property type="component" value="Chromosome 0"/>
</dbReference>
<dbReference type="PRINTS" id="PR00404">
    <property type="entry name" value="MADSDOMAIN"/>
</dbReference>
<keyword evidence="9" id="KW-1185">Reference proteome</keyword>
<evidence type="ECO:0000256" key="1">
    <source>
        <dbReference type="ARBA" id="ARBA00004123"/>
    </source>
</evidence>
<dbReference type="SUPFAM" id="SSF55455">
    <property type="entry name" value="SRF-like"/>
    <property type="match status" value="1"/>
</dbReference>
<dbReference type="GO" id="GO:0003700">
    <property type="term" value="F:DNA-binding transcription factor activity"/>
    <property type="evidence" value="ECO:0007669"/>
    <property type="project" value="InterPro"/>
</dbReference>
<dbReference type="InterPro" id="IPR036879">
    <property type="entry name" value="TF_MADSbox_sf"/>
</dbReference>
<dbReference type="PANTHER" id="PTHR48019">
    <property type="entry name" value="SERUM RESPONSE FACTOR HOMOLOG"/>
    <property type="match status" value="1"/>
</dbReference>
<dbReference type="InterPro" id="IPR050142">
    <property type="entry name" value="MADS-box/MEF2_TF"/>
</dbReference>
<dbReference type="GO" id="GO:0046983">
    <property type="term" value="F:protein dimerization activity"/>
    <property type="evidence" value="ECO:0007669"/>
    <property type="project" value="InterPro"/>
</dbReference>
<dbReference type="EMBL" id="OX465086">
    <property type="protein sequence ID" value="CAI9265434.1"/>
    <property type="molecule type" value="Genomic_DNA"/>
</dbReference>
<evidence type="ECO:0000256" key="4">
    <source>
        <dbReference type="ARBA" id="ARBA00023163"/>
    </source>
</evidence>
<keyword evidence="5" id="KW-0539">Nucleus</keyword>
<dbReference type="InterPro" id="IPR002100">
    <property type="entry name" value="TF_MADSbox"/>
</dbReference>
<dbReference type="PROSITE" id="PS50066">
    <property type="entry name" value="MADS_BOX_2"/>
    <property type="match status" value="1"/>
</dbReference>
<evidence type="ECO:0000256" key="6">
    <source>
        <dbReference type="SAM" id="MobiDB-lite"/>
    </source>
</evidence>
<dbReference type="SMART" id="SM00432">
    <property type="entry name" value="MADS"/>
    <property type="match status" value="1"/>
</dbReference>
<accession>A0AA35VB70</accession>
<dbReference type="Pfam" id="PF01486">
    <property type="entry name" value="K-box"/>
    <property type="match status" value="1"/>
</dbReference>
<evidence type="ECO:0000313" key="8">
    <source>
        <dbReference type="EMBL" id="CAI9265434.1"/>
    </source>
</evidence>
<dbReference type="AlphaFoldDB" id="A0AA35VB70"/>
<keyword evidence="4" id="KW-0804">Transcription</keyword>
<gene>
    <name evidence="8" type="ORF">LSALG_LOCUS6045</name>
</gene>
<organism evidence="8 9">
    <name type="scientific">Lactuca saligna</name>
    <name type="common">Willowleaf lettuce</name>
    <dbReference type="NCBI Taxonomy" id="75948"/>
    <lineage>
        <taxon>Eukaryota</taxon>
        <taxon>Viridiplantae</taxon>
        <taxon>Streptophyta</taxon>
        <taxon>Embryophyta</taxon>
        <taxon>Tracheophyta</taxon>
        <taxon>Spermatophyta</taxon>
        <taxon>Magnoliopsida</taxon>
        <taxon>eudicotyledons</taxon>
        <taxon>Gunneridae</taxon>
        <taxon>Pentapetalae</taxon>
        <taxon>asterids</taxon>
        <taxon>campanulids</taxon>
        <taxon>Asterales</taxon>
        <taxon>Asteraceae</taxon>
        <taxon>Cichorioideae</taxon>
        <taxon>Cichorieae</taxon>
        <taxon>Lactucinae</taxon>
        <taxon>Lactuca</taxon>
    </lineage>
</organism>
<feature type="compositionally biased region" description="Polar residues" evidence="6">
    <location>
        <begin position="193"/>
        <end position="205"/>
    </location>
</feature>
<feature type="compositionally biased region" description="Basic and acidic residues" evidence="6">
    <location>
        <begin position="157"/>
        <end position="167"/>
    </location>
</feature>
<evidence type="ECO:0000256" key="3">
    <source>
        <dbReference type="ARBA" id="ARBA00023125"/>
    </source>
</evidence>
<feature type="domain" description="MADS-box" evidence="7">
    <location>
        <begin position="1"/>
        <end position="61"/>
    </location>
</feature>
<evidence type="ECO:0000256" key="2">
    <source>
        <dbReference type="ARBA" id="ARBA00023015"/>
    </source>
</evidence>
<feature type="region of interest" description="Disordered" evidence="6">
    <location>
        <begin position="157"/>
        <end position="217"/>
    </location>
</feature>
<dbReference type="GO" id="GO:0003677">
    <property type="term" value="F:DNA binding"/>
    <property type="evidence" value="ECO:0007669"/>
    <property type="project" value="UniProtKB-KW"/>
</dbReference>
<keyword evidence="2" id="KW-0805">Transcription regulation</keyword>